<comment type="caution">
    <text evidence="2">The sequence shown here is derived from an EMBL/GenBank/DDBJ whole genome shotgun (WGS) entry which is preliminary data.</text>
</comment>
<keyword evidence="1" id="KW-1133">Transmembrane helix</keyword>
<dbReference type="EMBL" id="QGKV02000649">
    <property type="protein sequence ID" value="KAF3581451.1"/>
    <property type="molecule type" value="Genomic_DNA"/>
</dbReference>
<organism evidence="2 3">
    <name type="scientific">Brassica cretica</name>
    <name type="common">Mustard</name>
    <dbReference type="NCBI Taxonomy" id="69181"/>
    <lineage>
        <taxon>Eukaryota</taxon>
        <taxon>Viridiplantae</taxon>
        <taxon>Streptophyta</taxon>
        <taxon>Embryophyta</taxon>
        <taxon>Tracheophyta</taxon>
        <taxon>Spermatophyta</taxon>
        <taxon>Magnoliopsida</taxon>
        <taxon>eudicotyledons</taxon>
        <taxon>Gunneridae</taxon>
        <taxon>Pentapetalae</taxon>
        <taxon>rosids</taxon>
        <taxon>malvids</taxon>
        <taxon>Brassicales</taxon>
        <taxon>Brassicaceae</taxon>
        <taxon>Brassiceae</taxon>
        <taxon>Brassica</taxon>
    </lineage>
</organism>
<gene>
    <name evidence="2" type="ORF">DY000_02032079</name>
</gene>
<keyword evidence="3" id="KW-1185">Reference proteome</keyword>
<name>A0ABQ7DV97_BRACR</name>
<dbReference type="Proteomes" id="UP000266723">
    <property type="component" value="Unassembled WGS sequence"/>
</dbReference>
<keyword evidence="1" id="KW-0812">Transmembrane</keyword>
<feature type="transmembrane region" description="Helical" evidence="1">
    <location>
        <begin position="7"/>
        <end position="30"/>
    </location>
</feature>
<evidence type="ECO:0008006" key="4">
    <source>
        <dbReference type="Google" id="ProtNLM"/>
    </source>
</evidence>
<evidence type="ECO:0000313" key="2">
    <source>
        <dbReference type="EMBL" id="KAF3581451.1"/>
    </source>
</evidence>
<keyword evidence="1" id="KW-0472">Membrane</keyword>
<proteinExistence type="predicted"/>
<evidence type="ECO:0000256" key="1">
    <source>
        <dbReference type="SAM" id="Phobius"/>
    </source>
</evidence>
<accession>A0ABQ7DV97</accession>
<reference evidence="2 3" key="1">
    <citation type="journal article" date="2020" name="BMC Genomics">
        <title>Intraspecific diversification of the crop wild relative Brassica cretica Lam. using demographic model selection.</title>
        <authorList>
            <person name="Kioukis A."/>
            <person name="Michalopoulou V.A."/>
            <person name="Briers L."/>
            <person name="Pirintsos S."/>
            <person name="Studholme D.J."/>
            <person name="Pavlidis P."/>
            <person name="Sarris P.F."/>
        </authorList>
    </citation>
    <scope>NUCLEOTIDE SEQUENCE [LARGE SCALE GENOMIC DNA]</scope>
    <source>
        <strain evidence="3">cv. PFS-1207/04</strain>
    </source>
</reference>
<protein>
    <recommendedName>
        <fullName evidence="4">PGG domain-containing protein</fullName>
    </recommendedName>
</protein>
<sequence>MSGKASLVLETFVASPSFSVMSFVMALTTVQVSRGASWNSIPEIVQGTSNFPGSPTFIIFLTPLNALLASSKNP</sequence>
<evidence type="ECO:0000313" key="3">
    <source>
        <dbReference type="Proteomes" id="UP000266723"/>
    </source>
</evidence>